<dbReference type="EMBL" id="AGNL01035925">
    <property type="protein sequence ID" value="EJK54367.1"/>
    <property type="molecule type" value="Genomic_DNA"/>
</dbReference>
<keyword evidence="2" id="KW-1185">Reference proteome</keyword>
<proteinExistence type="predicted"/>
<organism evidence="1 2">
    <name type="scientific">Thalassiosira oceanica</name>
    <name type="common">Marine diatom</name>
    <dbReference type="NCBI Taxonomy" id="159749"/>
    <lineage>
        <taxon>Eukaryota</taxon>
        <taxon>Sar</taxon>
        <taxon>Stramenopiles</taxon>
        <taxon>Ochrophyta</taxon>
        <taxon>Bacillariophyta</taxon>
        <taxon>Coscinodiscophyceae</taxon>
        <taxon>Thalassiosirophycidae</taxon>
        <taxon>Thalassiosirales</taxon>
        <taxon>Thalassiosiraceae</taxon>
        <taxon>Thalassiosira</taxon>
    </lineage>
</organism>
<dbReference type="AlphaFoldDB" id="K0S666"/>
<gene>
    <name evidence="1" type="ORF">THAOC_26013</name>
</gene>
<name>K0S666_THAOC</name>
<comment type="caution">
    <text evidence="1">The sequence shown here is derived from an EMBL/GenBank/DDBJ whole genome shotgun (WGS) entry which is preliminary data.</text>
</comment>
<evidence type="ECO:0000313" key="1">
    <source>
        <dbReference type="EMBL" id="EJK54367.1"/>
    </source>
</evidence>
<dbReference type="Proteomes" id="UP000266841">
    <property type="component" value="Unassembled WGS sequence"/>
</dbReference>
<protein>
    <submittedName>
        <fullName evidence="1">Uncharacterized protein</fullName>
    </submittedName>
</protein>
<evidence type="ECO:0000313" key="2">
    <source>
        <dbReference type="Proteomes" id="UP000266841"/>
    </source>
</evidence>
<feature type="non-terminal residue" evidence="1">
    <location>
        <position position="65"/>
    </location>
</feature>
<reference evidence="1 2" key="1">
    <citation type="journal article" date="2012" name="Genome Biol.">
        <title>Genome and low-iron response of an oceanic diatom adapted to chronic iron limitation.</title>
        <authorList>
            <person name="Lommer M."/>
            <person name="Specht M."/>
            <person name="Roy A.S."/>
            <person name="Kraemer L."/>
            <person name="Andreson R."/>
            <person name="Gutowska M.A."/>
            <person name="Wolf J."/>
            <person name="Bergner S.V."/>
            <person name="Schilhabel M.B."/>
            <person name="Klostermeier U.C."/>
            <person name="Beiko R.G."/>
            <person name="Rosenstiel P."/>
            <person name="Hippler M."/>
            <person name="Laroche J."/>
        </authorList>
    </citation>
    <scope>NUCLEOTIDE SEQUENCE [LARGE SCALE GENOMIC DNA]</scope>
    <source>
        <strain evidence="1 2">CCMP1005</strain>
    </source>
</reference>
<sequence>MPVQYEVGSLVDFMTFEESDAADEAFRDIYGLTLTGQEPILEGTTKFGVYTGLGAHTCSSSGIKH</sequence>
<accession>K0S666</accession>